<dbReference type="AlphaFoldDB" id="A0A9W9YDC1"/>
<dbReference type="InterPro" id="IPR036526">
    <property type="entry name" value="C-N_Hydrolase_sf"/>
</dbReference>
<dbReference type="Gene3D" id="3.60.110.10">
    <property type="entry name" value="Carbon-nitrogen hydrolase"/>
    <property type="match status" value="1"/>
</dbReference>
<dbReference type="PANTHER" id="PTHR23088:SF27">
    <property type="entry name" value="DEAMINATED GLUTATHIONE AMIDASE"/>
    <property type="match status" value="1"/>
</dbReference>
<gene>
    <name evidence="2" type="primary">NIT1_2</name>
    <name evidence="2" type="ORF">OS493_014868</name>
</gene>
<feature type="domain" description="CN hydrolase" evidence="1">
    <location>
        <begin position="60"/>
        <end position="138"/>
    </location>
</feature>
<keyword evidence="3" id="KW-1185">Reference proteome</keyword>
<evidence type="ECO:0000259" key="1">
    <source>
        <dbReference type="PROSITE" id="PS50263"/>
    </source>
</evidence>
<accession>A0A9W9YDC1</accession>
<protein>
    <submittedName>
        <fullName evidence="2">Nitrilase</fullName>
    </submittedName>
</protein>
<dbReference type="PANTHER" id="PTHR23088">
    <property type="entry name" value="NITRILASE-RELATED"/>
    <property type="match status" value="1"/>
</dbReference>
<proteinExistence type="predicted"/>
<dbReference type="InterPro" id="IPR003010">
    <property type="entry name" value="C-N_Hydrolase"/>
</dbReference>
<dbReference type="Pfam" id="PF00795">
    <property type="entry name" value="CN_hydrolase"/>
    <property type="match status" value="1"/>
</dbReference>
<evidence type="ECO:0000313" key="3">
    <source>
        <dbReference type="Proteomes" id="UP001163046"/>
    </source>
</evidence>
<evidence type="ECO:0000313" key="2">
    <source>
        <dbReference type="EMBL" id="KAJ7334544.1"/>
    </source>
</evidence>
<dbReference type="OrthoDB" id="680339at2759"/>
<name>A0A9W9YDC1_9CNID</name>
<dbReference type="SUPFAM" id="SSF56317">
    <property type="entry name" value="Carbon-nitrogen hydrolase"/>
    <property type="match status" value="1"/>
</dbReference>
<dbReference type="EMBL" id="MU827784">
    <property type="protein sequence ID" value="KAJ7334544.1"/>
    <property type="molecule type" value="Genomic_DNA"/>
</dbReference>
<comment type="caution">
    <text evidence="2">The sequence shown here is derived from an EMBL/GenBank/DDBJ whole genome shotgun (WGS) entry which is preliminary data.</text>
</comment>
<reference evidence="2" key="1">
    <citation type="submission" date="2023-01" db="EMBL/GenBank/DDBJ databases">
        <title>Genome assembly of the deep-sea coral Lophelia pertusa.</title>
        <authorList>
            <person name="Herrera S."/>
            <person name="Cordes E."/>
        </authorList>
    </citation>
    <scope>NUCLEOTIDE SEQUENCE</scope>
    <source>
        <strain evidence="2">USNM1676648</strain>
        <tissue evidence="2">Polyp</tissue>
    </source>
</reference>
<dbReference type="Proteomes" id="UP001163046">
    <property type="component" value="Unassembled WGS sequence"/>
</dbReference>
<dbReference type="PROSITE" id="PS50263">
    <property type="entry name" value="CN_HYDROLASE"/>
    <property type="match status" value="1"/>
</dbReference>
<organism evidence="2 3">
    <name type="scientific">Desmophyllum pertusum</name>
    <dbReference type="NCBI Taxonomy" id="174260"/>
    <lineage>
        <taxon>Eukaryota</taxon>
        <taxon>Metazoa</taxon>
        <taxon>Cnidaria</taxon>
        <taxon>Anthozoa</taxon>
        <taxon>Hexacorallia</taxon>
        <taxon>Scleractinia</taxon>
        <taxon>Caryophylliina</taxon>
        <taxon>Caryophylliidae</taxon>
        <taxon>Desmophyllum</taxon>
    </lineage>
</organism>
<sequence length="138" mass="15176">MFSRVTKVTKQLIVASKCQFKLGSSLRSPLERKYCVFGRGFTSINGLFMEDCKQSESGAALVAVCQMNSTSDVDRNLGICKDLVKKAKSRGAKVVFLPECFDYVGENQEQSLSMAAPLDSPRMQGLCDLAKELEFGCL</sequence>